<gene>
    <name evidence="1" type="ORF">SSOG_07502</name>
</gene>
<dbReference type="HOGENOM" id="CLU_2939832_0_0_11"/>
<protein>
    <submittedName>
        <fullName evidence="1">Uncharacterized protein</fullName>
    </submittedName>
</protein>
<dbReference type="AlphaFoldDB" id="D9WKU8"/>
<evidence type="ECO:0000313" key="1">
    <source>
        <dbReference type="EMBL" id="EFL27789.1"/>
    </source>
</evidence>
<name>D9WKU8_9ACTN</name>
<proteinExistence type="predicted"/>
<dbReference type="EMBL" id="GG657754">
    <property type="protein sequence ID" value="EFL27789.1"/>
    <property type="molecule type" value="Genomic_DNA"/>
</dbReference>
<organism evidence="1 2">
    <name type="scientific">Streptomyces himastatinicus ATCC 53653</name>
    <dbReference type="NCBI Taxonomy" id="457427"/>
    <lineage>
        <taxon>Bacteria</taxon>
        <taxon>Bacillati</taxon>
        <taxon>Actinomycetota</taxon>
        <taxon>Actinomycetes</taxon>
        <taxon>Kitasatosporales</taxon>
        <taxon>Streptomycetaceae</taxon>
        <taxon>Streptomyces</taxon>
        <taxon>Streptomyces violaceusniger group</taxon>
    </lineage>
</organism>
<accession>D9WKU8</accession>
<sequence length="60" mass="6080">MGARHVDEQDLCEVVQDQGTAGGDALDFSASGPMRTAPFAALSHNDFAARGVAASSLAST</sequence>
<reference evidence="1 2" key="1">
    <citation type="submission" date="2009-02" db="EMBL/GenBank/DDBJ databases">
        <title>Annotation of Streptomyces hygroscopicus strain ATCC 53653.</title>
        <authorList>
            <consortium name="The Broad Institute Genome Sequencing Platform"/>
            <consortium name="Broad Institute Microbial Sequencing Center"/>
            <person name="Fischbach M."/>
            <person name="Godfrey P."/>
            <person name="Ward D."/>
            <person name="Young S."/>
            <person name="Zeng Q."/>
            <person name="Koehrsen M."/>
            <person name="Alvarado L."/>
            <person name="Berlin A.M."/>
            <person name="Bochicchio J."/>
            <person name="Borenstein D."/>
            <person name="Chapman S.B."/>
            <person name="Chen Z."/>
            <person name="Engels R."/>
            <person name="Freedman E."/>
            <person name="Gellesch M."/>
            <person name="Goldberg J."/>
            <person name="Griggs A."/>
            <person name="Gujja S."/>
            <person name="Heilman E.R."/>
            <person name="Heiman D.I."/>
            <person name="Hepburn T.A."/>
            <person name="Howarth C."/>
            <person name="Jen D."/>
            <person name="Larson L."/>
            <person name="Lewis B."/>
            <person name="Mehta T."/>
            <person name="Park D."/>
            <person name="Pearson M."/>
            <person name="Richards J."/>
            <person name="Roberts A."/>
            <person name="Saif S."/>
            <person name="Shea T.D."/>
            <person name="Shenoy N."/>
            <person name="Sisk P."/>
            <person name="Stolte C."/>
            <person name="Sykes S.N."/>
            <person name="Thomson T."/>
            <person name="Walk T."/>
            <person name="White J."/>
            <person name="Yandava C."/>
            <person name="Straight P."/>
            <person name="Clardy J."/>
            <person name="Hung D."/>
            <person name="Kolter R."/>
            <person name="Mekalanos J."/>
            <person name="Walker S."/>
            <person name="Walsh C.T."/>
            <person name="Wieland-Brown L.C."/>
            <person name="Haas B."/>
            <person name="Nusbaum C."/>
            <person name="Birren B."/>
        </authorList>
    </citation>
    <scope>NUCLEOTIDE SEQUENCE [LARGE SCALE GENOMIC DNA]</scope>
    <source>
        <strain evidence="1 2">ATCC 53653</strain>
    </source>
</reference>
<evidence type="ECO:0000313" key="2">
    <source>
        <dbReference type="Proteomes" id="UP000003963"/>
    </source>
</evidence>
<dbReference type="Proteomes" id="UP000003963">
    <property type="component" value="Unassembled WGS sequence"/>
</dbReference>
<keyword evidence="2" id="KW-1185">Reference proteome</keyword>